<dbReference type="RefSeq" id="WP_202870004.1">
    <property type="nucleotide sequence ID" value="NZ_SNWQ01000037.1"/>
</dbReference>
<dbReference type="SUPFAM" id="SSF75005">
    <property type="entry name" value="Arabinanase/levansucrase/invertase"/>
    <property type="match status" value="1"/>
</dbReference>
<dbReference type="CDD" id="cd09000">
    <property type="entry name" value="GH43_SXA-like"/>
    <property type="match status" value="1"/>
</dbReference>
<feature type="domain" description="Beta-xylosidase C-terminal Concanavalin A-like" evidence="8">
    <location>
        <begin position="514"/>
        <end position="566"/>
    </location>
</feature>
<evidence type="ECO:0000256" key="2">
    <source>
        <dbReference type="ARBA" id="ARBA00022801"/>
    </source>
</evidence>
<dbReference type="GO" id="GO:0005975">
    <property type="term" value="P:carbohydrate metabolic process"/>
    <property type="evidence" value="ECO:0007669"/>
    <property type="project" value="InterPro"/>
</dbReference>
<dbReference type="GO" id="GO:0004553">
    <property type="term" value="F:hydrolase activity, hydrolyzing O-glycosyl compounds"/>
    <property type="evidence" value="ECO:0007669"/>
    <property type="project" value="InterPro"/>
</dbReference>
<gene>
    <name evidence="9" type="ORF">EV643_13714</name>
</gene>
<dbReference type="PANTHER" id="PTHR42812:SF12">
    <property type="entry name" value="BETA-XYLOSIDASE-RELATED"/>
    <property type="match status" value="1"/>
</dbReference>
<dbReference type="InterPro" id="IPR013320">
    <property type="entry name" value="ConA-like_dom_sf"/>
</dbReference>
<dbReference type="InterPro" id="IPR006710">
    <property type="entry name" value="Glyco_hydro_43"/>
</dbReference>
<dbReference type="SUPFAM" id="SSF49899">
    <property type="entry name" value="Concanavalin A-like lectins/glucanases"/>
    <property type="match status" value="1"/>
</dbReference>
<dbReference type="InterPro" id="IPR051795">
    <property type="entry name" value="Glycosyl_Hydrlase_43"/>
</dbReference>
<keyword evidence="3 6" id="KW-0326">Glycosidase</keyword>
<sequence>MTNTAVSNPILPGFHPDPSIVRVGADYYVANSTFEWFPGIRLHHSRDLVRWTPVGYALTSSESLPLRGVPDSGGVWAPSLSYHAGRYWLVFAVIYTVGGPFKDLDIFLISAPSVTGPWSEPVQLGGGGFDPSLFHDADGRSWLVNMTWDHRPGHSPFAGIVLQELELSTGRLLGRPRTVLTNSELIEGPNLYRRDGWYYLMLAEGGTGWNHGILMARSRSLGGPYELDPRGSLLTSRDNPGLALQKAGHGELVETPTGEWYLAHLASRPVLSRGERRSILGRETCLQQVTWTEDNWLRLTNGTHWPSEQVAVPPPKPETPYAAASTNGRFNGAVLGDEWCSLREPMDDSWVNLTERPGYLRLRGRQSMRSRFALSLVAQRITRTRLTATTSLDYHPQYRGQRAGLVFWYDTTNHYLLGVTGTDDGPRIFLATSIDGTYTEHITDLPATAPVHLRGELRDAHLTFTAAIPTAAIPTAAIPTAATPTAAGLAAPTANPTAPTADPTAPTADPTAPIDNLTWHAVGPTLDAGVLSDDYGTTLRFTGAFVGLVSEDLPTTTLPADFHHFHLT</sequence>
<evidence type="ECO:0000256" key="5">
    <source>
        <dbReference type="PIRSR" id="PIRSR606710-2"/>
    </source>
</evidence>
<comment type="similarity">
    <text evidence="1 6">Belongs to the glycosyl hydrolase 43 family.</text>
</comment>
<keyword evidence="2 6" id="KW-0378">Hydrolase</keyword>
<accession>A0A4R6J699</accession>
<evidence type="ECO:0000256" key="3">
    <source>
        <dbReference type="ARBA" id="ARBA00023295"/>
    </source>
</evidence>
<dbReference type="InterPro" id="IPR023296">
    <property type="entry name" value="Glyco_hydro_beta-prop_sf"/>
</dbReference>
<feature type="active site" description="Proton donor" evidence="4">
    <location>
        <position position="187"/>
    </location>
</feature>
<protein>
    <submittedName>
        <fullName evidence="9">Xylan 1,4-beta-xylosidase</fullName>
    </submittedName>
</protein>
<evidence type="ECO:0000256" key="6">
    <source>
        <dbReference type="RuleBase" id="RU361187"/>
    </source>
</evidence>
<evidence type="ECO:0000259" key="8">
    <source>
        <dbReference type="Pfam" id="PF17851"/>
    </source>
</evidence>
<keyword evidence="10" id="KW-1185">Reference proteome</keyword>
<feature type="site" description="Important for catalytic activity, responsible for pKa modulation of the active site Glu and correct orientation of both the proton donor and substrate" evidence="5">
    <location>
        <position position="130"/>
    </location>
</feature>
<evidence type="ECO:0000313" key="9">
    <source>
        <dbReference type="EMBL" id="TDO30587.1"/>
    </source>
</evidence>
<name>A0A4R6J699_9ACTN</name>
<comment type="caution">
    <text evidence="9">The sequence shown here is derived from an EMBL/GenBank/DDBJ whole genome shotgun (WGS) entry which is preliminary data.</text>
</comment>
<dbReference type="InterPro" id="IPR041542">
    <property type="entry name" value="GH43_C2"/>
</dbReference>
<dbReference type="PANTHER" id="PTHR42812">
    <property type="entry name" value="BETA-XYLOSIDASE"/>
    <property type="match status" value="1"/>
</dbReference>
<dbReference type="Gene3D" id="2.60.120.200">
    <property type="match status" value="1"/>
</dbReference>
<evidence type="ECO:0000256" key="7">
    <source>
        <dbReference type="SAM" id="MobiDB-lite"/>
    </source>
</evidence>
<feature type="region of interest" description="Disordered" evidence="7">
    <location>
        <begin position="488"/>
        <end position="515"/>
    </location>
</feature>
<dbReference type="Gene3D" id="2.115.10.20">
    <property type="entry name" value="Glycosyl hydrolase domain, family 43"/>
    <property type="match status" value="1"/>
</dbReference>
<dbReference type="AlphaFoldDB" id="A0A4R6J699"/>
<evidence type="ECO:0000256" key="1">
    <source>
        <dbReference type="ARBA" id="ARBA00009865"/>
    </source>
</evidence>
<dbReference type="EMBL" id="SNWQ01000037">
    <property type="protein sequence ID" value="TDO30587.1"/>
    <property type="molecule type" value="Genomic_DNA"/>
</dbReference>
<evidence type="ECO:0000313" key="10">
    <source>
        <dbReference type="Proteomes" id="UP000295388"/>
    </source>
</evidence>
<organism evidence="9 10">
    <name type="scientific">Kribbella caucasensis</name>
    <dbReference type="NCBI Taxonomy" id="2512215"/>
    <lineage>
        <taxon>Bacteria</taxon>
        <taxon>Bacillati</taxon>
        <taxon>Actinomycetota</taxon>
        <taxon>Actinomycetes</taxon>
        <taxon>Propionibacteriales</taxon>
        <taxon>Kribbellaceae</taxon>
        <taxon>Kribbella</taxon>
    </lineage>
</organism>
<feature type="domain" description="Beta-xylosidase C-terminal Concanavalin A-like" evidence="8">
    <location>
        <begin position="330"/>
        <end position="468"/>
    </location>
</feature>
<proteinExistence type="inferred from homology"/>
<evidence type="ECO:0000256" key="4">
    <source>
        <dbReference type="PIRSR" id="PIRSR606710-1"/>
    </source>
</evidence>
<dbReference type="Pfam" id="PF17851">
    <property type="entry name" value="GH43_C2"/>
    <property type="match status" value="2"/>
</dbReference>
<reference evidence="9 10" key="1">
    <citation type="submission" date="2019-03" db="EMBL/GenBank/DDBJ databases">
        <title>Genomic Encyclopedia of Type Strains, Phase III (KMG-III): the genomes of soil and plant-associated and newly described type strains.</title>
        <authorList>
            <person name="Whitman W."/>
        </authorList>
    </citation>
    <scope>NUCLEOTIDE SEQUENCE [LARGE SCALE GENOMIC DNA]</scope>
    <source>
        <strain evidence="9 10">VKM Ac-2527</strain>
    </source>
</reference>
<feature type="active site" description="Proton acceptor" evidence="4">
    <location>
        <position position="17"/>
    </location>
</feature>
<dbReference type="Pfam" id="PF04616">
    <property type="entry name" value="Glyco_hydro_43"/>
    <property type="match status" value="1"/>
</dbReference>
<dbReference type="Proteomes" id="UP000295388">
    <property type="component" value="Unassembled WGS sequence"/>
</dbReference>